<evidence type="ECO:0000256" key="8">
    <source>
        <dbReference type="SAM" id="MobiDB-lite"/>
    </source>
</evidence>
<evidence type="ECO:0000256" key="10">
    <source>
        <dbReference type="SAM" id="SignalP"/>
    </source>
</evidence>
<dbReference type="PANTHER" id="PTHR13412:SF0">
    <property type="entry name" value="T-CELL IMMUNOMODULATORY PROTEIN"/>
    <property type="match status" value="1"/>
</dbReference>
<evidence type="ECO:0000256" key="9">
    <source>
        <dbReference type="SAM" id="Phobius"/>
    </source>
</evidence>
<gene>
    <name evidence="12" type="ORF">EMPS_05208</name>
</gene>
<dbReference type="InterPro" id="IPR013517">
    <property type="entry name" value="FG-GAP"/>
</dbReference>
<evidence type="ECO:0000259" key="11">
    <source>
        <dbReference type="Pfam" id="PF23122"/>
    </source>
</evidence>
<dbReference type="SUPFAM" id="SSF69318">
    <property type="entry name" value="Integrin alpha N-terminal domain"/>
    <property type="match status" value="2"/>
</dbReference>
<dbReference type="AlphaFoldDB" id="A0A9P3LWI2"/>
<dbReference type="InterPro" id="IPR024881">
    <property type="entry name" value="Tip"/>
</dbReference>
<evidence type="ECO:0000313" key="13">
    <source>
        <dbReference type="Proteomes" id="UP000827284"/>
    </source>
</evidence>
<dbReference type="GO" id="GO:0005886">
    <property type="term" value="C:plasma membrane"/>
    <property type="evidence" value="ECO:0007669"/>
    <property type="project" value="TreeGrafter"/>
</dbReference>
<keyword evidence="4 10" id="KW-0732">Signal</keyword>
<feature type="compositionally biased region" description="Polar residues" evidence="8">
    <location>
        <begin position="620"/>
        <end position="629"/>
    </location>
</feature>
<organism evidence="12 13">
    <name type="scientific">Entomortierella parvispora</name>
    <dbReference type="NCBI Taxonomy" id="205924"/>
    <lineage>
        <taxon>Eukaryota</taxon>
        <taxon>Fungi</taxon>
        <taxon>Fungi incertae sedis</taxon>
        <taxon>Mucoromycota</taxon>
        <taxon>Mortierellomycotina</taxon>
        <taxon>Mortierellomycetes</taxon>
        <taxon>Mortierellales</taxon>
        <taxon>Mortierellaceae</taxon>
        <taxon>Entomortierella</taxon>
    </lineage>
</organism>
<dbReference type="Proteomes" id="UP000827284">
    <property type="component" value="Unassembled WGS sequence"/>
</dbReference>
<proteinExistence type="inferred from homology"/>
<keyword evidence="6 9" id="KW-0472">Membrane</keyword>
<evidence type="ECO:0000256" key="1">
    <source>
        <dbReference type="ARBA" id="ARBA00004479"/>
    </source>
</evidence>
<keyword evidence="7" id="KW-0325">Glycoprotein</keyword>
<reference evidence="12" key="2">
    <citation type="journal article" date="2022" name="Microbiol. Resour. Announc.">
        <title>Whole-Genome Sequence of Entomortierella parvispora E1425, a Mucoromycotan Fungus Associated with Burkholderiaceae-Related Endosymbiotic Bacteria.</title>
        <authorList>
            <person name="Herlambang A."/>
            <person name="Guo Y."/>
            <person name="Takashima Y."/>
            <person name="Narisawa K."/>
            <person name="Ohta H."/>
            <person name="Nishizawa T."/>
        </authorList>
    </citation>
    <scope>NUCLEOTIDE SEQUENCE</scope>
    <source>
        <strain evidence="12">E1425</strain>
    </source>
</reference>
<feature type="chain" id="PRO_5040359234" evidence="10">
    <location>
        <begin position="21"/>
        <end position="708"/>
    </location>
</feature>
<comment type="subcellular location">
    <subcellularLocation>
        <location evidence="1">Membrane</location>
        <topology evidence="1">Single-pass type I membrane protein</topology>
    </subcellularLocation>
</comment>
<keyword evidence="5 9" id="KW-1133">Transmembrane helix</keyword>
<reference evidence="12" key="1">
    <citation type="submission" date="2021-11" db="EMBL/GenBank/DDBJ databases">
        <authorList>
            <person name="Herlambang A."/>
            <person name="Guo Y."/>
            <person name="Takashima Y."/>
            <person name="Nishizawa T."/>
        </authorList>
    </citation>
    <scope>NUCLEOTIDE SEQUENCE</scope>
    <source>
        <strain evidence="12">E1425</strain>
    </source>
</reference>
<comment type="caution">
    <text evidence="12">The sequence shown here is derived from an EMBL/GenBank/DDBJ whole genome shotgun (WGS) entry which is preliminary data.</text>
</comment>
<evidence type="ECO:0000313" key="12">
    <source>
        <dbReference type="EMBL" id="GJJ72850.1"/>
    </source>
</evidence>
<sequence>MRKFTSTVLALSLVVGATMARKYPTSGLYNVDANVHLEDVRGTVAAFGDFNGDKYTDIITLSDDQTSFSVYLWDHASWSFSILDTATVNIAQSPQAFIITSIVPGDYNHDGRLDLLVMGQVDPVGNPTGELMMRVYLGNIDSGWDANYITLPSSTSQQPMNFDVNGDMRTDLLGYAFEGYQAGTSSLSVWKNIYDPAAPGPIFEVVPMNFTGEPESKCTLSNPHSSAFVDLNGDCLADIFLTCVVPNSNQLSYAIYINNKDAGFEFAVAGLLPTGAGQVTFADMDGDGAVDMVVPACDSHGQCSVYVYYNQQMPLCTSKDEKNCRQVTNLCVADPNFTFSPDPDHNTIPGALVQFPLADVLPENQQLLLQDPGFKGVLPVSVHVGDYNLDGYPDLLVVSGTQGNNNKPSSATLLQSVLCRSDNGCVPSAVDAKRRSFVKVTEGANELNSLQDVRAAAFLDLDEDGTVDIMLLRNSNTQQAIAGRSITMIHNNYFNDAFFLKTLASNGVCPTWCGQYDTKPAKVGAKPFGVNYPGATFKFTILDTSGKKRANQVAQYPSSTYLGLSLPYSLFGLGRTNNYVEELFVGVTRNQPDHFTTYAGVIPNSQLIIIPYQQEDDQSRTPPSVTESNTTEDSEGTVTAQDEKKGGPNEWTLELYIRPGDYVPWVFVTLATAIAILAGVVVGLNWMEKREDERERKKALHIINFDAL</sequence>
<feature type="domain" description="T-cell immunomodulatory protein TIP C2" evidence="11">
    <location>
        <begin position="527"/>
        <end position="618"/>
    </location>
</feature>
<evidence type="ECO:0000256" key="5">
    <source>
        <dbReference type="ARBA" id="ARBA00022989"/>
    </source>
</evidence>
<comment type="similarity">
    <text evidence="2">Belongs to the TIP family.</text>
</comment>
<evidence type="ECO:0000256" key="2">
    <source>
        <dbReference type="ARBA" id="ARBA00006496"/>
    </source>
</evidence>
<evidence type="ECO:0000256" key="3">
    <source>
        <dbReference type="ARBA" id="ARBA00022692"/>
    </source>
</evidence>
<keyword evidence="13" id="KW-1185">Reference proteome</keyword>
<evidence type="ECO:0000256" key="7">
    <source>
        <dbReference type="ARBA" id="ARBA00023180"/>
    </source>
</evidence>
<name>A0A9P3LWI2_9FUNG</name>
<evidence type="ECO:0000256" key="4">
    <source>
        <dbReference type="ARBA" id="ARBA00022729"/>
    </source>
</evidence>
<keyword evidence="12" id="KW-0401">Integrin</keyword>
<dbReference type="InterPro" id="IPR057089">
    <property type="entry name" value="C2_TIP"/>
</dbReference>
<keyword evidence="3 9" id="KW-0812">Transmembrane</keyword>
<dbReference type="OrthoDB" id="10022113at2759"/>
<dbReference type="EMBL" id="BQFW01000007">
    <property type="protein sequence ID" value="GJJ72850.1"/>
    <property type="molecule type" value="Genomic_DNA"/>
</dbReference>
<protein>
    <submittedName>
        <fullName evidence="12">Integrin alpha FG-GAP repeat containing protein 1</fullName>
    </submittedName>
</protein>
<dbReference type="GO" id="GO:0007229">
    <property type="term" value="P:integrin-mediated signaling pathway"/>
    <property type="evidence" value="ECO:0007669"/>
    <property type="project" value="UniProtKB-KW"/>
</dbReference>
<dbReference type="Pfam" id="PF13517">
    <property type="entry name" value="FG-GAP_3"/>
    <property type="match status" value="2"/>
</dbReference>
<evidence type="ECO:0000256" key="6">
    <source>
        <dbReference type="ARBA" id="ARBA00023136"/>
    </source>
</evidence>
<dbReference type="InterPro" id="IPR028994">
    <property type="entry name" value="Integrin_alpha_N"/>
</dbReference>
<feature type="signal peptide" evidence="10">
    <location>
        <begin position="1"/>
        <end position="20"/>
    </location>
</feature>
<dbReference type="Pfam" id="PF23122">
    <property type="entry name" value="C2_ITFG1"/>
    <property type="match status" value="1"/>
</dbReference>
<dbReference type="Gene3D" id="2.130.10.130">
    <property type="entry name" value="Integrin alpha, N-terminal"/>
    <property type="match status" value="2"/>
</dbReference>
<dbReference type="PANTHER" id="PTHR13412">
    <property type="entry name" value="T-CELL IMMUNOMODULATORY PROTEIN HOMOLOG"/>
    <property type="match status" value="1"/>
</dbReference>
<feature type="region of interest" description="Disordered" evidence="8">
    <location>
        <begin position="615"/>
        <end position="646"/>
    </location>
</feature>
<feature type="transmembrane region" description="Helical" evidence="9">
    <location>
        <begin position="662"/>
        <end position="687"/>
    </location>
</feature>
<accession>A0A9P3LWI2</accession>